<name>A0A3P3Q7R3_9FIRM</name>
<proteinExistence type="predicted"/>
<dbReference type="InterPro" id="IPR023387">
    <property type="entry name" value="DUF1653-like_dom"/>
</dbReference>
<gene>
    <name evidence="2" type="ORF">EHW90_05555</name>
</gene>
<protein>
    <submittedName>
        <fullName evidence="2">DUF1653 domain-containing protein</fullName>
    </submittedName>
</protein>
<feature type="domain" description="DUF1653" evidence="1">
    <location>
        <begin position="10"/>
        <end position="73"/>
    </location>
</feature>
<evidence type="ECO:0000313" key="3">
    <source>
        <dbReference type="Proteomes" id="UP000276982"/>
    </source>
</evidence>
<dbReference type="Gene3D" id="2.30.30.320">
    <property type="entry name" value="DUF1653-like domain"/>
    <property type="match status" value="1"/>
</dbReference>
<comment type="caution">
    <text evidence="2">The sequence shown here is derived from an EMBL/GenBank/DDBJ whole genome shotgun (WGS) entry which is preliminary data.</text>
</comment>
<dbReference type="RefSeq" id="WP_124951884.1">
    <property type="nucleotide sequence ID" value="NZ_RRCM01000001.1"/>
</dbReference>
<keyword evidence="3" id="KW-1185">Reference proteome</keyword>
<dbReference type="EMBL" id="RRCM01000001">
    <property type="protein sequence ID" value="RRJ16459.1"/>
    <property type="molecule type" value="Genomic_DNA"/>
</dbReference>
<dbReference type="Proteomes" id="UP000276982">
    <property type="component" value="Unassembled WGS sequence"/>
</dbReference>
<accession>A0A3P3Q7R3</accession>
<dbReference type="AlphaFoldDB" id="A0A3P3Q7R3"/>
<dbReference type="InterPro" id="IPR037135">
    <property type="entry name" value="DUF1653-like_dom_sf"/>
</dbReference>
<evidence type="ECO:0000259" key="1">
    <source>
        <dbReference type="Pfam" id="PF07866"/>
    </source>
</evidence>
<sequence length="191" mass="22705">MREEPKPGEFYRHFKNKLYQIVAVATHSETREKLVIYQALYGEYGVYARPMDMFMSEVDKEKYSDVKQKYRFERIEDIAKESKSDKASDSKVIEQDKKLKEDSVSNDNTLKTDKDADFGKGYFIEFLEADDLSTKKEILIANRELISERELDTIYEIYGLKRRKIDRDLDIADLIGYFDMQQQYEGKRLRK</sequence>
<evidence type="ECO:0000313" key="2">
    <source>
        <dbReference type="EMBL" id="RRJ16459.1"/>
    </source>
</evidence>
<dbReference type="Pfam" id="PF07866">
    <property type="entry name" value="DUF1653"/>
    <property type="match status" value="1"/>
</dbReference>
<reference evidence="2 3" key="1">
    <citation type="submission" date="2018-11" db="EMBL/GenBank/DDBJ databases">
        <title>Genome sequencing of Lachnoanaerobaculum orale DSM 24553T.</title>
        <authorList>
            <person name="Kook J.-K."/>
            <person name="Park S.-N."/>
            <person name="Lim Y.K."/>
        </authorList>
    </citation>
    <scope>NUCLEOTIDE SEQUENCE [LARGE SCALE GENOMIC DNA]</scope>
    <source>
        <strain evidence="2 3">DSM 24553</strain>
    </source>
</reference>
<organism evidence="2 3">
    <name type="scientific">Lachnoanaerobaculum orale</name>
    <dbReference type="NCBI Taxonomy" id="979627"/>
    <lineage>
        <taxon>Bacteria</taxon>
        <taxon>Bacillati</taxon>
        <taxon>Bacillota</taxon>
        <taxon>Clostridia</taxon>
        <taxon>Lachnospirales</taxon>
        <taxon>Lachnospiraceae</taxon>
        <taxon>Lachnoanaerobaculum</taxon>
    </lineage>
</organism>